<feature type="binding site" evidence="9 10">
    <location>
        <position position="133"/>
    </location>
    <ligand>
        <name>Mn(2+)</name>
        <dbReference type="ChEBI" id="CHEBI:29035"/>
    </ligand>
</feature>
<evidence type="ECO:0000259" key="6">
    <source>
        <dbReference type="PROSITE" id="PS51184"/>
    </source>
</evidence>
<reference evidence="7 8" key="1">
    <citation type="journal article" date="2009" name="Stand. Genomic Sci.">
        <title>Complete genome sequence of Rhodothermus marinus type strain (R-10).</title>
        <authorList>
            <person name="Nolan M."/>
            <person name="Tindall B.J."/>
            <person name="Pomrenke H."/>
            <person name="Lapidus A."/>
            <person name="Copeland A."/>
            <person name="Glavina Del Rio T."/>
            <person name="Lucas S."/>
            <person name="Chen F."/>
            <person name="Tice H."/>
            <person name="Cheng J.F."/>
            <person name="Saunders E."/>
            <person name="Han C."/>
            <person name="Bruce D."/>
            <person name="Goodwin L."/>
            <person name="Chain P."/>
            <person name="Pitluck S."/>
            <person name="Ovchinikova G."/>
            <person name="Pati A."/>
            <person name="Ivanova N."/>
            <person name="Mavromatis K."/>
            <person name="Chen A."/>
            <person name="Palaniappan K."/>
            <person name="Land M."/>
            <person name="Hauser L."/>
            <person name="Chang Y.J."/>
            <person name="Jeffries C.D."/>
            <person name="Brettin T."/>
            <person name="Goker M."/>
            <person name="Bristow J."/>
            <person name="Eisen J.A."/>
            <person name="Markowitz V."/>
            <person name="Hugenholtz P."/>
            <person name="Kyrpides N.C."/>
            <person name="Klenk H.P."/>
            <person name="Detter J.C."/>
        </authorList>
    </citation>
    <scope>NUCLEOTIDE SEQUENCE [LARGE SCALE GENOMIC DNA]</scope>
    <source>
        <strain evidence="8">ATCC 43812 / DSM 4252 / R-10</strain>
    </source>
</reference>
<dbReference type="InterPro" id="IPR046799">
    <property type="entry name" value="ROXA-like_wH"/>
</dbReference>
<feature type="binding site" evidence="9 10">
    <location>
        <position position="196"/>
    </location>
    <ligand>
        <name>Mn(2+)</name>
        <dbReference type="ChEBI" id="CHEBI:29035"/>
    </ligand>
</feature>
<dbReference type="GO" id="GO:0016706">
    <property type="term" value="F:2-oxoglutarate-dependent dioxygenase activity"/>
    <property type="evidence" value="ECO:0007669"/>
    <property type="project" value="TreeGrafter"/>
</dbReference>
<evidence type="ECO:0007829" key="9">
    <source>
        <dbReference type="PDB" id="4CSW"/>
    </source>
</evidence>
<organism evidence="7 8">
    <name type="scientific">Rhodothermus marinus (strain ATCC 43812 / DSM 4252 / R-10)</name>
    <name type="common">Rhodothermus obamensis</name>
    <dbReference type="NCBI Taxonomy" id="518766"/>
    <lineage>
        <taxon>Bacteria</taxon>
        <taxon>Pseudomonadati</taxon>
        <taxon>Rhodothermota</taxon>
        <taxon>Rhodothermia</taxon>
        <taxon>Rhodothermales</taxon>
        <taxon>Rhodothermaceae</taxon>
        <taxon>Rhodothermus</taxon>
    </lineage>
</organism>
<evidence type="ECO:0000256" key="4">
    <source>
        <dbReference type="ARBA" id="ARBA00023002"/>
    </source>
</evidence>
<evidence type="ECO:0000256" key="1">
    <source>
        <dbReference type="ARBA" id="ARBA00001954"/>
    </source>
</evidence>
<dbReference type="Pfam" id="PF20514">
    <property type="entry name" value="WHD_ROXA"/>
    <property type="match status" value="1"/>
</dbReference>
<dbReference type="PDB" id="4CSW">
    <property type="method" value="X-ray"/>
    <property type="resolution" value="2.82 A"/>
    <property type="chains" value="A/B=1-392"/>
</dbReference>
<reference evidence="9 10" key="2">
    <citation type="journal article" date="2014" name="Nature">
        <title>Ribosomal oxygenases are structurally conserved from prokaryotes to humans.</title>
        <authorList>
            <person name="Chowdhury R."/>
            <person name="Sekirnik R."/>
            <person name="Brissett N.C."/>
            <person name="Krojer T."/>
            <person name="Ho C.H."/>
            <person name="Ng S.S."/>
            <person name="Clifton I.J."/>
            <person name="Ge W."/>
            <person name="Kershaw N.J."/>
            <person name="Fox G.C."/>
            <person name="Muniz J.R.C."/>
            <person name="Vollmar M."/>
            <person name="Phillips C."/>
            <person name="Pilka E.S."/>
            <person name="Kavanagh K.L."/>
            <person name="von Delft F."/>
            <person name="Oppermann U."/>
            <person name="McDonough M.A."/>
            <person name="Doherty A.J."/>
            <person name="Schofield C.J."/>
        </authorList>
    </citation>
    <scope>X-RAY CRYSTALLOGRAPHY (2.82 ANGSTROMS) IN COMPLEX WITH MN(2+)</scope>
</reference>
<dbReference type="eggNOG" id="COG2850">
    <property type="taxonomic scope" value="Bacteria"/>
</dbReference>
<dbReference type="OrthoDB" id="9764016at2"/>
<evidence type="ECO:0000313" key="8">
    <source>
        <dbReference type="Proteomes" id="UP000002221"/>
    </source>
</evidence>
<comment type="cofactor">
    <cofactor evidence="1">
        <name>Fe(2+)</name>
        <dbReference type="ChEBI" id="CHEBI:29033"/>
    </cofactor>
</comment>
<evidence type="ECO:0000256" key="2">
    <source>
        <dbReference type="ARBA" id="ARBA00022723"/>
    </source>
</evidence>
<dbReference type="PDBsum" id="4CSW"/>
<keyword evidence="4" id="KW-0560">Oxidoreductase</keyword>
<dbReference type="IntAct" id="D0MK34">
    <property type="interactions" value="1"/>
</dbReference>
<gene>
    <name evidence="7" type="ordered locus">Rmar_0038</name>
</gene>
<dbReference type="PDB" id="4CUG">
    <property type="method" value="X-ray"/>
    <property type="resolution" value="2.96 A"/>
    <property type="chains" value="A/B=1-392"/>
</dbReference>
<dbReference type="InterPro" id="IPR039994">
    <property type="entry name" value="NO66-like"/>
</dbReference>
<evidence type="ECO:0007829" key="10">
    <source>
        <dbReference type="PDB" id="4CUG"/>
    </source>
</evidence>
<dbReference type="SMART" id="SM00558">
    <property type="entry name" value="JmjC"/>
    <property type="match status" value="1"/>
</dbReference>
<keyword evidence="8" id="KW-1185">Reference proteome</keyword>
<evidence type="ECO:0000313" key="7">
    <source>
        <dbReference type="EMBL" id="ACY46947.1"/>
    </source>
</evidence>
<protein>
    <submittedName>
        <fullName evidence="7">Cupin 4 family protein</fullName>
    </submittedName>
</protein>
<dbReference type="Pfam" id="PF08007">
    <property type="entry name" value="JmjC_2"/>
    <property type="match status" value="1"/>
</dbReference>
<dbReference type="DIP" id="DIP-60836N"/>
<keyword evidence="3" id="KW-0223">Dioxygenase</keyword>
<dbReference type="PROSITE" id="PS51184">
    <property type="entry name" value="JMJC"/>
    <property type="match status" value="1"/>
</dbReference>
<dbReference type="Proteomes" id="UP000002221">
    <property type="component" value="Chromosome"/>
</dbReference>
<accession>D0MK34</accession>
<name>D0MK34_RHOM4</name>
<evidence type="ECO:0000256" key="3">
    <source>
        <dbReference type="ARBA" id="ARBA00022964"/>
    </source>
</evidence>
<dbReference type="GO" id="GO:0046872">
    <property type="term" value="F:metal ion binding"/>
    <property type="evidence" value="ECO:0007669"/>
    <property type="project" value="UniProtKB-KW"/>
</dbReference>
<dbReference type="SUPFAM" id="SSF51197">
    <property type="entry name" value="Clavaminate synthase-like"/>
    <property type="match status" value="1"/>
</dbReference>
<evidence type="ECO:0000256" key="5">
    <source>
        <dbReference type="ARBA" id="ARBA00023004"/>
    </source>
</evidence>
<dbReference type="STRING" id="518766.Rmar_0038"/>
<dbReference type="KEGG" id="rmr:Rmar_0038"/>
<sequence>MQLPETILGGLAPEEFLANYWQKRPLLIRQALPGFRSPITPEELAGLACEEGVTARLILEKGGAYPWEVRYGPFEPEDFVALPPTHWTLLVQEVDRLVPEVAALLETVRFVPNWRLDDIMVSYAPEGGTVGAHIDNYDVFLVQAWGRRRWQINHRPVEREELVPGLEVRLLAHFEPDAEWILEPGDVLYLPPRIPHYGVALEDCMTFSIGFRAPDQAELAEAMPRMAAWLDGGRRYADPDLTPADEPGEITPEALDQIQALLRALIDDRERLARWFGCIITEPRRGLPPEPPGRPLSAKQLHRRLQQGATLRRNAIPELAYVRHADGSATLFASGEAYELSPELADVAPLLTGRRPLTAETLRPWLERDDFLELLQTLIHSGILSLIPARKR</sequence>
<dbReference type="RefSeq" id="WP_012842559.1">
    <property type="nucleotide sequence ID" value="NC_013501.1"/>
</dbReference>
<feature type="binding site" evidence="9 10">
    <location>
        <position position="135"/>
    </location>
    <ligand>
        <name>Mn(2+)</name>
        <dbReference type="ChEBI" id="CHEBI:29035"/>
    </ligand>
</feature>
<dbReference type="InterPro" id="IPR003347">
    <property type="entry name" value="JmjC_dom"/>
</dbReference>
<dbReference type="PANTHER" id="PTHR13096">
    <property type="entry name" value="MINA53 MYC INDUCED NUCLEAR ANTIGEN"/>
    <property type="match status" value="1"/>
</dbReference>
<feature type="domain" description="JmjC" evidence="6">
    <location>
        <begin position="100"/>
        <end position="228"/>
    </location>
</feature>
<dbReference type="PDBsum" id="4CUG"/>
<dbReference type="PANTHER" id="PTHR13096:SF8">
    <property type="entry name" value="RIBOSOMAL OXYGENASE 1"/>
    <property type="match status" value="1"/>
</dbReference>
<dbReference type="SMR" id="D0MK34"/>
<keyword evidence="2 9" id="KW-0479">Metal-binding</keyword>
<keyword evidence="5" id="KW-0408">Iron</keyword>
<keyword evidence="9 10" id="KW-0002">3D-structure</keyword>
<dbReference type="EMBL" id="CP001807">
    <property type="protein sequence ID" value="ACY46947.1"/>
    <property type="molecule type" value="Genomic_DNA"/>
</dbReference>
<dbReference type="AlphaFoldDB" id="D0MK34"/>
<proteinExistence type="evidence at protein level"/>
<dbReference type="EvolutionaryTrace" id="D0MK34"/>
<dbReference type="Gene3D" id="3.40.366.30">
    <property type="entry name" value="50S ribosomal protein L16 arginine hydroxylase, Chain A, Domain 2"/>
    <property type="match status" value="1"/>
</dbReference>
<dbReference type="Gene3D" id="2.60.120.650">
    <property type="entry name" value="Cupin"/>
    <property type="match status" value="1"/>
</dbReference>
<dbReference type="HOGENOM" id="CLU_039125_1_0_10"/>